<gene>
    <name evidence="5" type="primary">xlrs1</name>
    <name evidence="5" type="ORF">SPIL2461_LOCUS23166</name>
</gene>
<dbReference type="InterPro" id="IPR000421">
    <property type="entry name" value="FA58C"/>
</dbReference>
<proteinExistence type="predicted"/>
<dbReference type="PANTHER" id="PTHR24543:SF325">
    <property type="entry name" value="F5_8 TYPE C DOMAIN-CONTAINING PROTEIN"/>
    <property type="match status" value="1"/>
</dbReference>
<dbReference type="PROSITE" id="PS50022">
    <property type="entry name" value="FA58C_3"/>
    <property type="match status" value="1"/>
</dbReference>
<comment type="caution">
    <text evidence="5">The sequence shown here is derived from an EMBL/GenBank/DDBJ whole genome shotgun (WGS) entry which is preliminary data.</text>
</comment>
<dbReference type="PROSITE" id="PS50948">
    <property type="entry name" value="PAN"/>
    <property type="match status" value="1"/>
</dbReference>
<dbReference type="Proteomes" id="UP000649617">
    <property type="component" value="Unassembled WGS sequence"/>
</dbReference>
<dbReference type="InterPro" id="IPR001304">
    <property type="entry name" value="C-type_lectin-like"/>
</dbReference>
<reference evidence="5" key="1">
    <citation type="submission" date="2021-02" db="EMBL/GenBank/DDBJ databases">
        <authorList>
            <person name="Dougan E. K."/>
            <person name="Rhodes N."/>
            <person name="Thang M."/>
            <person name="Chan C."/>
        </authorList>
    </citation>
    <scope>NUCLEOTIDE SEQUENCE</scope>
</reference>
<dbReference type="Pfam" id="PF14295">
    <property type="entry name" value="PAN_4"/>
    <property type="match status" value="3"/>
</dbReference>
<sequence>AATVAAVGITVGNSPDCTGEGYSGLRIDVQASGRWNMVYDKQAMFGNYERGAQYATKAKGFVQDKPFFHSFDAVSGVSIVRLTLGWADICYQSSITLNNVQLVGMPCEMQGTTATTTEAKPSASPEHAFRWAHINPVLMPDWQQRKSLGREGSFHGWAHGAFTASEVTAKSAKRGVRFKATSDAVIMIGLSHGNSNDVYWDIDYSMYVYSPGRRLWSRMGPRGWWGNANLGTNRWSGGDNDIFEVRLNSERSRVEYLVNRRVLWTAPESAWFPMNIDSSVYRGSLYDLSWVCDGGCSEEPGYDKVFLATDAKRWGRGPGGPSGSDRPNGEGYTSGEYGVFMRQSLDGCKMLCNERYWCAGFGFKHTDSFGNIPDWQEGTCQLMSRLVETTSRVKNFDSYKKVGTWRSYGPNSACRIDDMDRSDDGVKTVERLKNVATLEDCKVICQNKDTCTGIEYGHAYSRGDVICELWYTEIRTSAGMPGVQCLVYDNKKGLFERIPGRGCGYGGRCAKNNANNLFIGKDGNYYDSATRDTALEVCGPVCEASEACGGFNYMEKTKRCLYRKSAKCHSVRDSGRDCYVRRATVPSDEQDTTTTTTEVFYNGCYRNEGRNRRNGHERGSMTMPKCTERAKKGGFLYFGMEWPQGYSAAGHAQCMLLDDIPNMAIANDRDCNVETWNKKGLGGGHRLAIYSTMKVCHSDKANAPHNANFRCQSNDRWSGWRSSNDCSSQITSQSDTWTWAWGRGVHFTQWAEIKLPYAMQLDSFDVYHWTGLRCWYNIQYDQGGSWRNACRVRGSWTGLESCKRFPSTGVQRLRIIKSYHTRCPDHWFRLTGVDAYGKSCQACSRTLLDVPEGQRSYNSVWGNNKKGTGHARSGLNSPQAWSAGSRSSNSWMTIDLQAKYFVAGVVTRGRANANQWVTSFVVQYSNNNRNFFNAPGGHGGNHDRNTQQQVMFLRPVSARYIRIVVKHWYSHPSMRAAVLVCNPMMPAVERGGRLTRSLSSSCTGYDMWRWSGDDGGLLWFNGDYVYYEGDWRIVRSVAGGSIRRDWNRGAGWHLESVHADPVSGQIYWLQNNQGGALSSYQTFEYVACLNAGLGQTSRARLSKRFPIHWYRVFIGDGEMVVLDRWSKWQIITLGCSGTLKVKELASYSGFWMRGCERGRQGGILENDGTSYYILHASSYVFRRAISGPARNQVTRLSGHLGDICSLAVDYKRNRWYYHRERGRYNEGVYSCPATFASAVLQVDEDLYDKIPDNGGTGMYAVPMPSHVYPVYLAWRPTFRISNFQTECPSGWKEFQRHCYRYMGWSNFRGAESHCNHYQSHIFMPESDAEYDWVDANVVHVNSWHWLGVIGSNSGGWTEDVLNVNRLDGKDPFQISSRLTARPSPGHTIDHRSRPCYIFHSRHDYWRYHWHVQHCHEGRYFICKMPLKAQPDSWFSLTEKGYTCGKTGYRDLGSELTISGCYAASKTDANCNGQGFHYYPLRLGKFGQCFCGTATDVRDDGTCISKSTDSVGNNAAYNHIYKYKFFEYHLAGNNYCVAANDRRAEGSENPAKTLGACQAACSSDGYCYGFEFYANSQHEGSKCWLFTGHKRGGNVIPVRAFFGGRYKDAVCYIKTPYYEDGCYNDYGIPGYKFSHFGYWYYHVRTSGGDASLAACAAQCDRARAACIGFHVWEDGNARHCYTYTQERSFHTTIQDGRAKAFVKCKSPTWHPNDQGVGWKHFSDDCQAHGQRLCSYEELCPAGKGREPVGGRQAQTDAWCPIVDKKAANFIRCGNVGAACQKLTEYGALVKQKWPLADTRPELKDAFACCEA</sequence>
<protein>
    <submittedName>
        <fullName evidence="5">Xlrs1 protein</fullName>
    </submittedName>
</protein>
<name>A0A812YPB1_SYMPI</name>
<organism evidence="5 6">
    <name type="scientific">Symbiodinium pilosum</name>
    <name type="common">Dinoflagellate</name>
    <dbReference type="NCBI Taxonomy" id="2952"/>
    <lineage>
        <taxon>Eukaryota</taxon>
        <taxon>Sar</taxon>
        <taxon>Alveolata</taxon>
        <taxon>Dinophyceae</taxon>
        <taxon>Suessiales</taxon>
        <taxon>Symbiodiniaceae</taxon>
        <taxon>Symbiodinium</taxon>
    </lineage>
</organism>
<feature type="domain" description="Apple" evidence="4">
    <location>
        <begin position="414"/>
        <end position="499"/>
    </location>
</feature>
<dbReference type="Gene3D" id="2.60.120.260">
    <property type="entry name" value="Galactose-binding domain-like"/>
    <property type="match status" value="1"/>
</dbReference>
<evidence type="ECO:0000256" key="1">
    <source>
        <dbReference type="SAM" id="MobiDB-lite"/>
    </source>
</evidence>
<feature type="non-terminal residue" evidence="5">
    <location>
        <position position="1810"/>
    </location>
</feature>
<dbReference type="PANTHER" id="PTHR24543">
    <property type="entry name" value="MULTICOPPER OXIDASE-RELATED"/>
    <property type="match status" value="1"/>
</dbReference>
<dbReference type="OrthoDB" id="406215at2759"/>
<accession>A0A812YPB1</accession>
<dbReference type="CDD" id="cd00037">
    <property type="entry name" value="CLECT"/>
    <property type="match status" value="1"/>
</dbReference>
<dbReference type="SMART" id="SM00034">
    <property type="entry name" value="CLECT"/>
    <property type="match status" value="1"/>
</dbReference>
<evidence type="ECO:0000259" key="3">
    <source>
        <dbReference type="PROSITE" id="PS50041"/>
    </source>
</evidence>
<dbReference type="Pfam" id="PF00059">
    <property type="entry name" value="Lectin_C"/>
    <property type="match status" value="1"/>
</dbReference>
<dbReference type="Gene3D" id="3.10.100.10">
    <property type="entry name" value="Mannose-Binding Protein A, subunit A"/>
    <property type="match status" value="1"/>
</dbReference>
<evidence type="ECO:0000313" key="6">
    <source>
        <dbReference type="Proteomes" id="UP000649617"/>
    </source>
</evidence>
<keyword evidence="6" id="KW-1185">Reference proteome</keyword>
<dbReference type="PROSITE" id="PS50041">
    <property type="entry name" value="C_TYPE_LECTIN_2"/>
    <property type="match status" value="1"/>
</dbReference>
<evidence type="ECO:0000259" key="4">
    <source>
        <dbReference type="PROSITE" id="PS50948"/>
    </source>
</evidence>
<dbReference type="CDD" id="cd00057">
    <property type="entry name" value="FA58C"/>
    <property type="match status" value="1"/>
</dbReference>
<dbReference type="Pfam" id="PF24325">
    <property type="entry name" value="DUF7495"/>
    <property type="match status" value="1"/>
</dbReference>
<dbReference type="InterPro" id="IPR016187">
    <property type="entry name" value="CTDL_fold"/>
</dbReference>
<dbReference type="InterPro" id="IPR055918">
    <property type="entry name" value="DUF7495"/>
</dbReference>
<dbReference type="EMBL" id="CAJNIZ010048014">
    <property type="protein sequence ID" value="CAE7780121.1"/>
    <property type="molecule type" value="Genomic_DNA"/>
</dbReference>
<dbReference type="Pfam" id="PF00754">
    <property type="entry name" value="F5_F8_type_C"/>
    <property type="match status" value="1"/>
</dbReference>
<feature type="domain" description="C-type lectin" evidence="3">
    <location>
        <begin position="1294"/>
        <end position="1423"/>
    </location>
</feature>
<dbReference type="SMART" id="SM00231">
    <property type="entry name" value="FA58C"/>
    <property type="match status" value="1"/>
</dbReference>
<dbReference type="InterPro" id="IPR008979">
    <property type="entry name" value="Galactose-bd-like_sf"/>
</dbReference>
<evidence type="ECO:0000313" key="5">
    <source>
        <dbReference type="EMBL" id="CAE7780121.1"/>
    </source>
</evidence>
<dbReference type="SUPFAM" id="SSF49785">
    <property type="entry name" value="Galactose-binding domain-like"/>
    <property type="match status" value="1"/>
</dbReference>
<dbReference type="InterPro" id="IPR016186">
    <property type="entry name" value="C-type_lectin-like/link_sf"/>
</dbReference>
<dbReference type="InterPro" id="IPR003609">
    <property type="entry name" value="Pan_app"/>
</dbReference>
<feature type="domain" description="F5/8 type C" evidence="2">
    <location>
        <begin position="843"/>
        <end position="981"/>
    </location>
</feature>
<feature type="region of interest" description="Disordered" evidence="1">
    <location>
        <begin position="862"/>
        <end position="882"/>
    </location>
</feature>
<dbReference type="SUPFAM" id="SSF56436">
    <property type="entry name" value="C-type lectin-like"/>
    <property type="match status" value="1"/>
</dbReference>
<evidence type="ECO:0000259" key="2">
    <source>
        <dbReference type="PROSITE" id="PS50022"/>
    </source>
</evidence>